<sequence length="592" mass="66305">MDVMVMIADFGVFGGVGLDTLETDVMVMIADFGVFGGVADALETNVMVMIADFGVFGGVDNALETDVMVMIADFGVFGGTSWSRYNSDKFAAEPFFLLLRKWLQDCDNTHRECRRQLTIENFWPKRVIDVGDPKKLTLVEGQSGGDDYLVLSHCWGESTAEDKKRFCTTSENYTARKAGFSYDQLPKTFQDAVQITRALQKQYLWIDALCIIQEGPNCDWDSQAKAMADIFASAYCTIAASSARGWGDGFLKSESDHPDIRVQGTPSRPTCTCDFDKDVNEGALLKRAWVLQERVLSRRIIHFTATHTYCECGDGVLCEQLTELKPSFGKQYFFLDPDFPNRLNKSGYIRTVEFVQYLFTKYSTSGLSYATDRDVAMYSLVDRMAQVLKTEVRYGIFRCFLGSLLLWKRDENMTSPISYTDRSVPSWSWMAYSGGIDFILHANWSCAIPRAVDLGFIKDGEALSVQVRKFGGNCRIEKKGEEYIMFGGTGEVGSLWFDVAEQVEFKHCVVVSMVQDDNEDAQKTYHILVIRKKAGGEKENTGGEKENTKGEREKENVVGETENAVGEGYERVGVGKVEAQYVSIGCDAGTLW</sequence>
<feature type="compositionally biased region" description="Basic and acidic residues" evidence="1">
    <location>
        <begin position="536"/>
        <end position="557"/>
    </location>
</feature>
<dbReference type="PANTHER" id="PTHR33112:SF10">
    <property type="entry name" value="TOL"/>
    <property type="match status" value="1"/>
</dbReference>
<dbReference type="EMBL" id="MU858569">
    <property type="protein sequence ID" value="KAK4205981.1"/>
    <property type="molecule type" value="Genomic_DNA"/>
</dbReference>
<keyword evidence="4" id="KW-1185">Reference proteome</keyword>
<gene>
    <name evidence="3" type="ORF">QBC37DRAFT_393725</name>
</gene>
<dbReference type="InterPro" id="IPR010730">
    <property type="entry name" value="HET"/>
</dbReference>
<reference evidence="3" key="1">
    <citation type="journal article" date="2023" name="Mol. Phylogenet. Evol.">
        <title>Genome-scale phylogeny and comparative genomics of the fungal order Sordariales.</title>
        <authorList>
            <person name="Hensen N."/>
            <person name="Bonometti L."/>
            <person name="Westerberg I."/>
            <person name="Brannstrom I.O."/>
            <person name="Guillou S."/>
            <person name="Cros-Aarteil S."/>
            <person name="Calhoun S."/>
            <person name="Haridas S."/>
            <person name="Kuo A."/>
            <person name="Mondo S."/>
            <person name="Pangilinan J."/>
            <person name="Riley R."/>
            <person name="LaButti K."/>
            <person name="Andreopoulos B."/>
            <person name="Lipzen A."/>
            <person name="Chen C."/>
            <person name="Yan M."/>
            <person name="Daum C."/>
            <person name="Ng V."/>
            <person name="Clum A."/>
            <person name="Steindorff A."/>
            <person name="Ohm R.A."/>
            <person name="Martin F."/>
            <person name="Silar P."/>
            <person name="Natvig D.O."/>
            <person name="Lalanne C."/>
            <person name="Gautier V."/>
            <person name="Ament-Velasquez S.L."/>
            <person name="Kruys A."/>
            <person name="Hutchinson M.I."/>
            <person name="Powell A.J."/>
            <person name="Barry K."/>
            <person name="Miller A.N."/>
            <person name="Grigoriev I.V."/>
            <person name="Debuchy R."/>
            <person name="Gladieux P."/>
            <person name="Hiltunen Thoren M."/>
            <person name="Johannesson H."/>
        </authorList>
    </citation>
    <scope>NUCLEOTIDE SEQUENCE</scope>
    <source>
        <strain evidence="3">PSN293</strain>
    </source>
</reference>
<feature type="domain" description="Heterokaryon incompatibility" evidence="2">
    <location>
        <begin position="148"/>
        <end position="293"/>
    </location>
</feature>
<accession>A0AAN6XUI3</accession>
<name>A0AAN6XUI3_9PEZI</name>
<comment type="caution">
    <text evidence="3">The sequence shown here is derived from an EMBL/GenBank/DDBJ whole genome shotgun (WGS) entry which is preliminary data.</text>
</comment>
<evidence type="ECO:0000313" key="3">
    <source>
        <dbReference type="EMBL" id="KAK4205981.1"/>
    </source>
</evidence>
<proteinExistence type="predicted"/>
<dbReference type="Pfam" id="PF06985">
    <property type="entry name" value="HET"/>
    <property type="match status" value="1"/>
</dbReference>
<evidence type="ECO:0000256" key="1">
    <source>
        <dbReference type="SAM" id="MobiDB-lite"/>
    </source>
</evidence>
<dbReference type="PANTHER" id="PTHR33112">
    <property type="entry name" value="DOMAIN PROTEIN, PUTATIVE-RELATED"/>
    <property type="match status" value="1"/>
</dbReference>
<protein>
    <submittedName>
        <fullName evidence="3">Heterokaryon incompatibility protein-domain-containing protein</fullName>
    </submittedName>
</protein>
<dbReference type="Proteomes" id="UP001301769">
    <property type="component" value="Unassembled WGS sequence"/>
</dbReference>
<reference evidence="3" key="2">
    <citation type="submission" date="2023-05" db="EMBL/GenBank/DDBJ databases">
        <authorList>
            <consortium name="Lawrence Berkeley National Laboratory"/>
            <person name="Steindorff A."/>
            <person name="Hensen N."/>
            <person name="Bonometti L."/>
            <person name="Westerberg I."/>
            <person name="Brannstrom I.O."/>
            <person name="Guillou S."/>
            <person name="Cros-Aarteil S."/>
            <person name="Calhoun S."/>
            <person name="Haridas S."/>
            <person name="Kuo A."/>
            <person name="Mondo S."/>
            <person name="Pangilinan J."/>
            <person name="Riley R."/>
            <person name="Labutti K."/>
            <person name="Andreopoulos B."/>
            <person name="Lipzen A."/>
            <person name="Chen C."/>
            <person name="Yanf M."/>
            <person name="Daum C."/>
            <person name="Ng V."/>
            <person name="Clum A."/>
            <person name="Ohm R."/>
            <person name="Martin F."/>
            <person name="Silar P."/>
            <person name="Natvig D."/>
            <person name="Lalanne C."/>
            <person name="Gautier V."/>
            <person name="Ament-Velasquez S.L."/>
            <person name="Kruys A."/>
            <person name="Hutchinson M.I."/>
            <person name="Powell A.J."/>
            <person name="Barry K."/>
            <person name="Miller A.N."/>
            <person name="Grigoriev I.V."/>
            <person name="Debuchy R."/>
            <person name="Gladieux P."/>
            <person name="Thoren M.H."/>
            <person name="Johannesson H."/>
        </authorList>
    </citation>
    <scope>NUCLEOTIDE SEQUENCE</scope>
    <source>
        <strain evidence="3">PSN293</strain>
    </source>
</reference>
<dbReference type="AlphaFoldDB" id="A0AAN6XUI3"/>
<evidence type="ECO:0000259" key="2">
    <source>
        <dbReference type="Pfam" id="PF06985"/>
    </source>
</evidence>
<feature type="region of interest" description="Disordered" evidence="1">
    <location>
        <begin position="536"/>
        <end position="561"/>
    </location>
</feature>
<organism evidence="3 4">
    <name type="scientific">Rhypophila decipiens</name>
    <dbReference type="NCBI Taxonomy" id="261697"/>
    <lineage>
        <taxon>Eukaryota</taxon>
        <taxon>Fungi</taxon>
        <taxon>Dikarya</taxon>
        <taxon>Ascomycota</taxon>
        <taxon>Pezizomycotina</taxon>
        <taxon>Sordariomycetes</taxon>
        <taxon>Sordariomycetidae</taxon>
        <taxon>Sordariales</taxon>
        <taxon>Naviculisporaceae</taxon>
        <taxon>Rhypophila</taxon>
    </lineage>
</organism>
<evidence type="ECO:0000313" key="4">
    <source>
        <dbReference type="Proteomes" id="UP001301769"/>
    </source>
</evidence>